<protein>
    <submittedName>
        <fullName evidence="2">Related to putative S-adenosylmethionine-dependent methyltransferase of the seven beta-strand family</fullName>
    </submittedName>
</protein>
<dbReference type="EMBL" id="ULHB01000033">
    <property type="protein sequence ID" value="SYW78054.1"/>
    <property type="molecule type" value="Genomic_DNA"/>
</dbReference>
<feature type="compositionally biased region" description="Polar residues" evidence="1">
    <location>
        <begin position="404"/>
        <end position="416"/>
    </location>
</feature>
<proteinExistence type="predicted"/>
<sequence length="499" mass="54526">MMGNAEQLATRVNPTICLPRIKDEPLFVDIFLALAHLANLYSPQSLTRNETSYRASIDNNTSNGSENDALAYQDALDSAKVDDNEKRYAMNWLTRLIGSSLYWINDEGDVTSADALLDLAGRILGGHASLEEAGAISREFRFPLKELVSISEADALAHPAVDLPEIVEIVLRDDPLPPSHSKSEANTQNEIGSSQDAAAAVGVQTWGAAIVVSDVLIRHPTLFHPALAYSSGQRVRIAELGAGTGLLGMVAAKMLQQRNIAADVVLTDYHCKVLQNLKYNVHENFPASEVNAGASHGCGPVSVSVEHLDWLQVHEKVTQGIAEEDFVSPPKHDLLLLADVIYAPEHALWIRSSIETLLRKPSPSETVGSEPRAHIIMAVRDSGKFEGLYKTVEDAFKPRARSTDVPSLSASSTVTPFDTMPGTPAQMAESPASDSHKGSTKHSDLLHSRMDAISLRETHKVKRHSAELTILKRRRLDKRSSVGRNDEQGYLWFEIGWSA</sequence>
<dbReference type="Pfam" id="PF10294">
    <property type="entry name" value="Methyltransf_16"/>
    <property type="match status" value="1"/>
</dbReference>
<accession>A0A1K0G1Y6</accession>
<dbReference type="InterPro" id="IPR019410">
    <property type="entry name" value="Methyltransf_16"/>
</dbReference>
<evidence type="ECO:0000313" key="5">
    <source>
        <dbReference type="Proteomes" id="UP000658997"/>
    </source>
</evidence>
<dbReference type="Proteomes" id="UP000179920">
    <property type="component" value="Chromosome IV"/>
</dbReference>
<reference evidence="2" key="2">
    <citation type="submission" date="2016-04" db="EMBL/GenBank/DDBJ databases">
        <authorList>
            <person name="Evans L.H."/>
            <person name="Alamgir A."/>
            <person name="Owens N."/>
            <person name="Weber N.D."/>
            <person name="Virtaneva K."/>
            <person name="Barbian K."/>
            <person name="Babar A."/>
            <person name="Rosenke K."/>
        </authorList>
    </citation>
    <scope>NUCLEOTIDE SEQUENCE</scope>
    <source>
        <strain evidence="2">UB2112</strain>
    </source>
</reference>
<keyword evidence="5" id="KW-1185">Reference proteome</keyword>
<dbReference type="EMBL" id="LT558120">
    <property type="protein sequence ID" value="SAM81178.1"/>
    <property type="molecule type" value="Genomic_DNA"/>
</dbReference>
<dbReference type="PANTHER" id="PTHR14614:SF147">
    <property type="entry name" value="S-ADENOSYLMETHIONINE-DEPENDENT METHYLTRANSFERASE OF THE SEVEN BETA-STRAND FAMILY"/>
    <property type="match status" value="1"/>
</dbReference>
<evidence type="ECO:0000313" key="4">
    <source>
        <dbReference type="Proteomes" id="UP000179920"/>
    </source>
</evidence>
<feature type="compositionally biased region" description="Basic and acidic residues" evidence="1">
    <location>
        <begin position="434"/>
        <end position="445"/>
    </location>
</feature>
<keyword evidence="2" id="KW-0489">Methyltransferase</keyword>
<evidence type="ECO:0000256" key="1">
    <source>
        <dbReference type="SAM" id="MobiDB-lite"/>
    </source>
</evidence>
<dbReference type="GO" id="GO:0008757">
    <property type="term" value="F:S-adenosylmethionine-dependent methyltransferase activity"/>
    <property type="evidence" value="ECO:0007669"/>
    <property type="project" value="UniProtKB-ARBA"/>
</dbReference>
<dbReference type="OrthoDB" id="433955at2759"/>
<dbReference type="GO" id="GO:0032259">
    <property type="term" value="P:methylation"/>
    <property type="evidence" value="ECO:0007669"/>
    <property type="project" value="UniProtKB-KW"/>
</dbReference>
<evidence type="ECO:0000313" key="3">
    <source>
        <dbReference type="EMBL" id="SYW78054.1"/>
    </source>
</evidence>
<organism evidence="2 4">
    <name type="scientific">Ustilago bromivora</name>
    <dbReference type="NCBI Taxonomy" id="307758"/>
    <lineage>
        <taxon>Eukaryota</taxon>
        <taxon>Fungi</taxon>
        <taxon>Dikarya</taxon>
        <taxon>Basidiomycota</taxon>
        <taxon>Ustilaginomycotina</taxon>
        <taxon>Ustilaginomycetes</taxon>
        <taxon>Ustilaginales</taxon>
        <taxon>Ustilaginaceae</taxon>
        <taxon>Ustilago</taxon>
    </lineage>
</organism>
<feature type="region of interest" description="Disordered" evidence="1">
    <location>
        <begin position="401"/>
        <end position="445"/>
    </location>
</feature>
<keyword evidence="2" id="KW-0808">Transferase</keyword>
<reference evidence="3" key="3">
    <citation type="submission" date="2018-08" db="EMBL/GenBank/DDBJ databases">
        <authorList>
            <person name="Guldener U."/>
        </authorList>
    </citation>
    <scope>NUCLEOTIDE SEQUENCE</scope>
    <source>
        <strain evidence="3">UB2</strain>
    </source>
</reference>
<reference evidence="4" key="1">
    <citation type="submission" date="2016-04" db="EMBL/GenBank/DDBJ databases">
        <authorList>
            <person name="Guldener U."/>
            <person name="Guldener U."/>
        </authorList>
    </citation>
    <scope>NUCLEOTIDE SEQUENCE [LARGE SCALE GENOMIC DNA]</scope>
    <source>
        <strain evidence="4">UB2112</strain>
    </source>
</reference>
<gene>
    <name evidence="3" type="ORF">UBRO2_02246</name>
    <name evidence="2" type="ORF">UBRO_02810</name>
</gene>
<dbReference type="Proteomes" id="UP000658997">
    <property type="component" value="Unassembled WGS sequence"/>
</dbReference>
<dbReference type="SUPFAM" id="SSF53335">
    <property type="entry name" value="S-adenosyl-L-methionine-dependent methyltransferases"/>
    <property type="match status" value="1"/>
</dbReference>
<name>A0A1K0G1Y6_9BASI</name>
<dbReference type="InterPro" id="IPR029063">
    <property type="entry name" value="SAM-dependent_MTases_sf"/>
</dbReference>
<dbReference type="PANTHER" id="PTHR14614">
    <property type="entry name" value="HEPATOCELLULAR CARCINOMA-ASSOCIATED ANTIGEN"/>
    <property type="match status" value="1"/>
</dbReference>
<evidence type="ECO:0000313" key="2">
    <source>
        <dbReference type="EMBL" id="SAM81178.1"/>
    </source>
</evidence>
<dbReference type="Gene3D" id="3.40.50.150">
    <property type="entry name" value="Vaccinia Virus protein VP39"/>
    <property type="match status" value="1"/>
</dbReference>
<dbReference type="AlphaFoldDB" id="A0A1K0G1Y6"/>